<evidence type="ECO:0000256" key="6">
    <source>
        <dbReference type="RuleBase" id="RU366066"/>
    </source>
</evidence>
<dbReference type="SUPFAM" id="SSF52113">
    <property type="entry name" value="BRCT domain"/>
    <property type="match status" value="1"/>
</dbReference>
<dbReference type="PANTHER" id="PTHR23081">
    <property type="entry name" value="RNA POLYMERASE II CTD PHOSPHATASE"/>
    <property type="match status" value="1"/>
</dbReference>
<dbReference type="AlphaFoldDB" id="A0A9W7ZVG0"/>
<feature type="compositionally biased region" description="Acidic residues" evidence="7">
    <location>
        <begin position="768"/>
        <end position="784"/>
    </location>
</feature>
<dbReference type="InterPro" id="IPR036420">
    <property type="entry name" value="BRCT_dom_sf"/>
</dbReference>
<dbReference type="Gene3D" id="2.40.50.100">
    <property type="match status" value="1"/>
</dbReference>
<dbReference type="CDD" id="cd07521">
    <property type="entry name" value="HAD_FCP1-like"/>
    <property type="match status" value="1"/>
</dbReference>
<evidence type="ECO:0000256" key="4">
    <source>
        <dbReference type="ARBA" id="ARBA00047761"/>
    </source>
</evidence>
<dbReference type="SUPFAM" id="SSF56784">
    <property type="entry name" value="HAD-like"/>
    <property type="match status" value="1"/>
</dbReference>
<feature type="domain" description="BRCT" evidence="8">
    <location>
        <begin position="473"/>
        <end position="576"/>
    </location>
</feature>
<comment type="subcellular location">
    <subcellularLocation>
        <location evidence="1 6">Nucleus</location>
    </subcellularLocation>
</comment>
<feature type="compositionally biased region" description="Basic and acidic residues" evidence="7">
    <location>
        <begin position="212"/>
        <end position="231"/>
    </location>
</feature>
<dbReference type="Gene3D" id="3.40.50.1000">
    <property type="entry name" value="HAD superfamily/HAD-like"/>
    <property type="match status" value="1"/>
</dbReference>
<feature type="region of interest" description="Disordered" evidence="7">
    <location>
        <begin position="583"/>
        <end position="606"/>
    </location>
</feature>
<name>A0A9W7ZVG0_9FUNG</name>
<gene>
    <name evidence="10" type="primary">fcp1</name>
    <name evidence="10" type="ORF">H4219_003220</name>
</gene>
<feature type="compositionally biased region" description="Acidic residues" evidence="7">
    <location>
        <begin position="817"/>
        <end position="837"/>
    </location>
</feature>
<evidence type="ECO:0000256" key="2">
    <source>
        <dbReference type="ARBA" id="ARBA00022801"/>
    </source>
</evidence>
<evidence type="ECO:0000259" key="9">
    <source>
        <dbReference type="PROSITE" id="PS50969"/>
    </source>
</evidence>
<dbReference type="NCBIfam" id="TIGR02250">
    <property type="entry name" value="FCP1_euk"/>
    <property type="match status" value="1"/>
</dbReference>
<evidence type="ECO:0000259" key="8">
    <source>
        <dbReference type="PROSITE" id="PS50172"/>
    </source>
</evidence>
<feature type="compositionally biased region" description="Polar residues" evidence="7">
    <location>
        <begin position="380"/>
        <end position="401"/>
    </location>
</feature>
<dbReference type="EC" id="3.1.3.16" evidence="6"/>
<dbReference type="InterPro" id="IPR023214">
    <property type="entry name" value="HAD_sf"/>
</dbReference>
<comment type="catalytic activity">
    <reaction evidence="4 6">
        <text>O-phospho-L-seryl-[protein] + H2O = L-seryl-[protein] + phosphate</text>
        <dbReference type="Rhea" id="RHEA:20629"/>
        <dbReference type="Rhea" id="RHEA-COMP:9863"/>
        <dbReference type="Rhea" id="RHEA-COMP:11604"/>
        <dbReference type="ChEBI" id="CHEBI:15377"/>
        <dbReference type="ChEBI" id="CHEBI:29999"/>
        <dbReference type="ChEBI" id="CHEBI:43474"/>
        <dbReference type="ChEBI" id="CHEBI:83421"/>
        <dbReference type="EC" id="3.1.3.16"/>
    </reaction>
</comment>
<feature type="region of interest" description="Disordered" evidence="7">
    <location>
        <begin position="212"/>
        <end position="244"/>
    </location>
</feature>
<proteinExistence type="predicted"/>
<feature type="region of interest" description="Disordered" evidence="7">
    <location>
        <begin position="442"/>
        <end position="461"/>
    </location>
</feature>
<evidence type="ECO:0000256" key="5">
    <source>
        <dbReference type="ARBA" id="ARBA00048336"/>
    </source>
</evidence>
<dbReference type="Pfam" id="PF03031">
    <property type="entry name" value="NIF"/>
    <property type="match status" value="1"/>
</dbReference>
<comment type="catalytic activity">
    <reaction evidence="5 6">
        <text>O-phospho-L-threonyl-[protein] + H2O = L-threonyl-[protein] + phosphate</text>
        <dbReference type="Rhea" id="RHEA:47004"/>
        <dbReference type="Rhea" id="RHEA-COMP:11060"/>
        <dbReference type="Rhea" id="RHEA-COMP:11605"/>
        <dbReference type="ChEBI" id="CHEBI:15377"/>
        <dbReference type="ChEBI" id="CHEBI:30013"/>
        <dbReference type="ChEBI" id="CHEBI:43474"/>
        <dbReference type="ChEBI" id="CHEBI:61977"/>
        <dbReference type="EC" id="3.1.3.16"/>
    </reaction>
</comment>
<feature type="domain" description="FCP1 homology" evidence="9">
    <location>
        <begin position="171"/>
        <end position="376"/>
    </location>
</feature>
<dbReference type="Proteomes" id="UP001150538">
    <property type="component" value="Unassembled WGS sequence"/>
</dbReference>
<protein>
    <recommendedName>
        <fullName evidence="6">RNA polymerase II subunit A C-terminal domain phosphatase</fullName>
        <ecNumber evidence="6">3.1.3.16</ecNumber>
    </recommendedName>
</protein>
<dbReference type="GO" id="GO:0008420">
    <property type="term" value="F:RNA polymerase II CTD heptapeptide repeat phosphatase activity"/>
    <property type="evidence" value="ECO:0007669"/>
    <property type="project" value="UniProtKB-UniRule"/>
</dbReference>
<dbReference type="Gene3D" id="1.10.287.10">
    <property type="entry name" value="S15/NS1, RNA-binding"/>
    <property type="match status" value="1"/>
</dbReference>
<dbReference type="Gene3D" id="3.40.50.10190">
    <property type="entry name" value="BRCT domain"/>
    <property type="match status" value="1"/>
</dbReference>
<dbReference type="EMBL" id="JANBPU010000072">
    <property type="protein sequence ID" value="KAJ1917409.1"/>
    <property type="molecule type" value="Genomic_DNA"/>
</dbReference>
<dbReference type="OrthoDB" id="10249888at2759"/>
<feature type="region of interest" description="Disordered" evidence="7">
    <location>
        <begin position="380"/>
        <end position="412"/>
    </location>
</feature>
<feature type="compositionally biased region" description="Polar residues" evidence="7">
    <location>
        <begin position="589"/>
        <end position="604"/>
    </location>
</feature>
<dbReference type="GO" id="GO:0005634">
    <property type="term" value="C:nucleus"/>
    <property type="evidence" value="ECO:0007669"/>
    <property type="project" value="UniProtKB-SubCell"/>
</dbReference>
<evidence type="ECO:0000256" key="1">
    <source>
        <dbReference type="ARBA" id="ARBA00004123"/>
    </source>
</evidence>
<feature type="region of interest" description="Disordered" evidence="7">
    <location>
        <begin position="670"/>
        <end position="837"/>
    </location>
</feature>
<comment type="function">
    <text evidence="6">This promotes the activity of RNA polymerase II.</text>
</comment>
<evidence type="ECO:0000313" key="11">
    <source>
        <dbReference type="Proteomes" id="UP001150538"/>
    </source>
</evidence>
<evidence type="ECO:0000313" key="10">
    <source>
        <dbReference type="EMBL" id="KAJ1917409.1"/>
    </source>
</evidence>
<dbReference type="CDD" id="cd17729">
    <property type="entry name" value="BRCT_CTDP1"/>
    <property type="match status" value="1"/>
</dbReference>
<keyword evidence="11" id="KW-1185">Reference proteome</keyword>
<comment type="caution">
    <text evidence="10">The sequence shown here is derived from an EMBL/GenBank/DDBJ whole genome shotgun (WGS) entry which is preliminary data.</text>
</comment>
<dbReference type="InterPro" id="IPR004274">
    <property type="entry name" value="FCP1_dom"/>
</dbReference>
<dbReference type="PROSITE" id="PS50969">
    <property type="entry name" value="FCP1"/>
    <property type="match status" value="1"/>
</dbReference>
<feature type="compositionally biased region" description="Basic residues" evidence="7">
    <location>
        <begin position="732"/>
        <end position="741"/>
    </location>
</feature>
<feature type="compositionally biased region" description="Polar residues" evidence="7">
    <location>
        <begin position="624"/>
        <end position="635"/>
    </location>
</feature>
<dbReference type="InterPro" id="IPR011947">
    <property type="entry name" value="FCP1_euk"/>
</dbReference>
<organism evidence="10 11">
    <name type="scientific">Mycoemilia scoparia</name>
    <dbReference type="NCBI Taxonomy" id="417184"/>
    <lineage>
        <taxon>Eukaryota</taxon>
        <taxon>Fungi</taxon>
        <taxon>Fungi incertae sedis</taxon>
        <taxon>Zoopagomycota</taxon>
        <taxon>Kickxellomycotina</taxon>
        <taxon>Kickxellomycetes</taxon>
        <taxon>Kickxellales</taxon>
        <taxon>Kickxellaceae</taxon>
        <taxon>Mycoemilia</taxon>
    </lineage>
</organism>
<dbReference type="PANTHER" id="PTHR23081:SF36">
    <property type="entry name" value="RNA POLYMERASE II SUBUNIT A C-TERMINAL DOMAIN PHOSPHATASE"/>
    <property type="match status" value="1"/>
</dbReference>
<keyword evidence="3 6" id="KW-0539">Nucleus</keyword>
<reference evidence="10" key="1">
    <citation type="submission" date="2022-07" db="EMBL/GenBank/DDBJ databases">
        <title>Phylogenomic reconstructions and comparative analyses of Kickxellomycotina fungi.</title>
        <authorList>
            <person name="Reynolds N.K."/>
            <person name="Stajich J.E."/>
            <person name="Barry K."/>
            <person name="Grigoriev I.V."/>
            <person name="Crous P."/>
            <person name="Smith M.E."/>
        </authorList>
    </citation>
    <scope>NUCLEOTIDE SEQUENCE</scope>
    <source>
        <strain evidence="10">NBRC 100468</strain>
    </source>
</reference>
<feature type="region of interest" description="Disordered" evidence="7">
    <location>
        <begin position="620"/>
        <end position="647"/>
    </location>
</feature>
<feature type="compositionally biased region" description="Basic and acidic residues" evidence="7">
    <location>
        <begin position="684"/>
        <end position="696"/>
    </location>
</feature>
<evidence type="ECO:0000256" key="7">
    <source>
        <dbReference type="SAM" id="MobiDB-lite"/>
    </source>
</evidence>
<dbReference type="Pfam" id="PF00533">
    <property type="entry name" value="BRCT"/>
    <property type="match status" value="1"/>
</dbReference>
<dbReference type="SMART" id="SM00577">
    <property type="entry name" value="CPDc"/>
    <property type="match status" value="1"/>
</dbReference>
<feature type="compositionally biased region" description="Polar residues" evidence="7">
    <location>
        <begin position="708"/>
        <end position="727"/>
    </location>
</feature>
<keyword evidence="2 6" id="KW-0378">Hydrolase</keyword>
<dbReference type="InterPro" id="IPR036412">
    <property type="entry name" value="HAD-like_sf"/>
</dbReference>
<accession>A0A9W7ZVG0</accession>
<dbReference type="InterPro" id="IPR001357">
    <property type="entry name" value="BRCT_dom"/>
</dbReference>
<evidence type="ECO:0000256" key="3">
    <source>
        <dbReference type="ARBA" id="ARBA00023242"/>
    </source>
</evidence>
<feature type="compositionally biased region" description="Acidic residues" evidence="7">
    <location>
        <begin position="442"/>
        <end position="456"/>
    </location>
</feature>
<dbReference type="InterPro" id="IPR039189">
    <property type="entry name" value="Fcp1"/>
</dbReference>
<sequence>MEETRLITIPPAHLPATITSIRVSAGQKLEKGDVICIYEHIVSTNGSKKDDDNDPMAAMDKLLNLKTSETQRRVRDIIYSSFEGKVESVDVKVDQVVSDKTTTVIKLIEPCSHAIQYNGLCTLCGKDLTSVDYFGDETARAKINMSHDATGLRVSANEAARLESKTAKRLRQANKLSLIVDLDQTIIHAYATQDARFEQWLIDNYKGPSDISRKNSLEANNDERKKTKEDQQDNNSTKPKTLPPDIGTFYLPDSPLRYYIKLRPNLKEFLASVTEMYELHIYTMGTRHYAEAVANIIDPERKYFHERILSRDESGSLTQKNIRRLFPCDTSMVIVLDDRADVWQWSPNLIKVLPYSFFSGVGDINADQLPNNPSAALTQQMKTTPQNATTPDQSNGASNAVTTTSSTSTPALVDNDHELNAILGVLTTIHEEYYQTLEIYQEIDDEDDDDDDEEFDEDKKEDLPDITSILSILKNSVLLGTHIVFSAIIPINPGAQTPENSDIWRWATEFGAKCYAEVTERTTHVVTGRPGTEKVHQARRMNKKRPPTKQIKIVPISWLLNSISRWVRLDETPYLLYPSKTVTTTTTTDGATPSESVDNNNEQPPQDVIERVDSFVIHGERQPSYVTDSGRNTTTPPTPQDYDKIDDTDLDIDIEDRKLLMTEDDEASGNRLYGADFWDSQDEKDEKSGGEGDGRRGGSIQKHRRTHSNMLGSSNDESSGHTSSATISRRPGAAKRRRVFTKRSASPIGSGGDTIRSVSHLRVGDGQIDLEDDEDDDFDFDGSDGDNNVKSGYQEDSENDDSDANSNDEGGEFNFEPSDDEGDGDGEDNFDDDEDDDFIKNFANELDNQLSS</sequence>
<dbReference type="PROSITE" id="PS50172">
    <property type="entry name" value="BRCT"/>
    <property type="match status" value="1"/>
</dbReference>